<dbReference type="Pfam" id="PF02545">
    <property type="entry name" value="Maf"/>
    <property type="match status" value="1"/>
</dbReference>
<evidence type="ECO:0000313" key="3">
    <source>
        <dbReference type="Proteomes" id="UP000654075"/>
    </source>
</evidence>
<feature type="non-terminal residue" evidence="2">
    <location>
        <position position="133"/>
    </location>
</feature>
<dbReference type="SUPFAM" id="SSF52972">
    <property type="entry name" value="ITPase-like"/>
    <property type="match status" value="1"/>
</dbReference>
<dbReference type="Proteomes" id="UP000654075">
    <property type="component" value="Unassembled WGS sequence"/>
</dbReference>
<dbReference type="EMBL" id="CAJNNV010016887">
    <property type="protein sequence ID" value="CAE8604751.1"/>
    <property type="molecule type" value="Genomic_DNA"/>
</dbReference>
<dbReference type="InterPro" id="IPR029001">
    <property type="entry name" value="ITPase-like_fam"/>
</dbReference>
<dbReference type="AlphaFoldDB" id="A0A813ERX8"/>
<accession>A0A813ERX8</accession>
<dbReference type="InterPro" id="IPR003697">
    <property type="entry name" value="Maf-like"/>
</dbReference>
<name>A0A813ERX8_POLGL</name>
<keyword evidence="3" id="KW-1185">Reference proteome</keyword>
<evidence type="ECO:0000256" key="1">
    <source>
        <dbReference type="ARBA" id="ARBA00022801"/>
    </source>
</evidence>
<organism evidence="2 3">
    <name type="scientific">Polarella glacialis</name>
    <name type="common">Dinoflagellate</name>
    <dbReference type="NCBI Taxonomy" id="89957"/>
    <lineage>
        <taxon>Eukaryota</taxon>
        <taxon>Sar</taxon>
        <taxon>Alveolata</taxon>
        <taxon>Dinophyceae</taxon>
        <taxon>Suessiales</taxon>
        <taxon>Suessiaceae</taxon>
        <taxon>Polarella</taxon>
    </lineage>
</organism>
<dbReference type="OrthoDB" id="10267058at2759"/>
<dbReference type="GO" id="GO:0047429">
    <property type="term" value="F:nucleoside triphosphate diphosphatase activity"/>
    <property type="evidence" value="ECO:0007669"/>
    <property type="project" value="InterPro"/>
</dbReference>
<keyword evidence="1" id="KW-0378">Hydrolase</keyword>
<proteinExistence type="predicted"/>
<sequence>MRGVRRRRLLIAPGGLFLLVWLLSLLLWLLPDWLQTGQRLVSHRAMATPSAEKRARTGQKLEVVLGTSSKWRRGLFQKNFPEYGSDFMAADIDEKAIRAERPEDMTVAIARAKADALLPRLEGRPVLLVCMDQ</sequence>
<reference evidence="2" key="1">
    <citation type="submission" date="2021-02" db="EMBL/GenBank/DDBJ databases">
        <authorList>
            <person name="Dougan E. K."/>
            <person name="Rhodes N."/>
            <person name="Thang M."/>
            <person name="Chan C."/>
        </authorList>
    </citation>
    <scope>NUCLEOTIDE SEQUENCE</scope>
</reference>
<protein>
    <submittedName>
        <fullName evidence="2">Uncharacterized protein</fullName>
    </submittedName>
</protein>
<evidence type="ECO:0000313" key="2">
    <source>
        <dbReference type="EMBL" id="CAE8604751.1"/>
    </source>
</evidence>
<comment type="caution">
    <text evidence="2">The sequence shown here is derived from an EMBL/GenBank/DDBJ whole genome shotgun (WGS) entry which is preliminary data.</text>
</comment>
<dbReference type="Gene3D" id="3.90.950.10">
    <property type="match status" value="1"/>
</dbReference>
<gene>
    <name evidence="2" type="ORF">PGLA1383_LOCUS22898</name>
</gene>